<evidence type="ECO:0000256" key="4">
    <source>
        <dbReference type="ARBA" id="ARBA00023136"/>
    </source>
</evidence>
<dbReference type="EMBL" id="AMGX01000034">
    <property type="protein sequence ID" value="EXJ57686.1"/>
    <property type="molecule type" value="Genomic_DNA"/>
</dbReference>
<dbReference type="AlphaFoldDB" id="W9VZK2"/>
<keyword evidence="9" id="KW-1185">Reference proteome</keyword>
<reference evidence="8 9" key="1">
    <citation type="submission" date="2013-03" db="EMBL/GenBank/DDBJ databases">
        <title>The Genome Sequence of Cladophialophora psammophila CBS 110553.</title>
        <authorList>
            <consortium name="The Broad Institute Genomics Platform"/>
            <person name="Cuomo C."/>
            <person name="de Hoog S."/>
            <person name="Gorbushina A."/>
            <person name="Walker B."/>
            <person name="Young S.K."/>
            <person name="Zeng Q."/>
            <person name="Gargeya S."/>
            <person name="Fitzgerald M."/>
            <person name="Haas B."/>
            <person name="Abouelleil A."/>
            <person name="Allen A.W."/>
            <person name="Alvarado L."/>
            <person name="Arachchi H.M."/>
            <person name="Berlin A.M."/>
            <person name="Chapman S.B."/>
            <person name="Gainer-Dewar J."/>
            <person name="Goldberg J."/>
            <person name="Griggs A."/>
            <person name="Gujja S."/>
            <person name="Hansen M."/>
            <person name="Howarth C."/>
            <person name="Imamovic A."/>
            <person name="Ireland A."/>
            <person name="Larimer J."/>
            <person name="McCowan C."/>
            <person name="Murphy C."/>
            <person name="Pearson M."/>
            <person name="Poon T.W."/>
            <person name="Priest M."/>
            <person name="Roberts A."/>
            <person name="Saif S."/>
            <person name="Shea T."/>
            <person name="Sisk P."/>
            <person name="Sykes S."/>
            <person name="Wortman J."/>
            <person name="Nusbaum C."/>
            <person name="Birren B."/>
        </authorList>
    </citation>
    <scope>NUCLEOTIDE SEQUENCE [LARGE SCALE GENOMIC DNA]</scope>
    <source>
        <strain evidence="8 9">CBS 110553</strain>
    </source>
</reference>
<feature type="region of interest" description="Disordered" evidence="5">
    <location>
        <begin position="1"/>
        <end position="58"/>
    </location>
</feature>
<evidence type="ECO:0000256" key="2">
    <source>
        <dbReference type="ARBA" id="ARBA00022692"/>
    </source>
</evidence>
<name>W9VZK2_9EURO</name>
<evidence type="ECO:0000256" key="6">
    <source>
        <dbReference type="SAM" id="Phobius"/>
    </source>
</evidence>
<dbReference type="STRING" id="1182543.W9VZK2"/>
<comment type="caution">
    <text evidence="8">The sequence shown here is derived from an EMBL/GenBank/DDBJ whole genome shotgun (WGS) entry which is preliminary data.</text>
</comment>
<dbReference type="Pfam" id="PF01490">
    <property type="entry name" value="Aa_trans"/>
    <property type="match status" value="1"/>
</dbReference>
<feature type="transmembrane region" description="Helical" evidence="6">
    <location>
        <begin position="151"/>
        <end position="175"/>
    </location>
</feature>
<accession>W9VZK2</accession>
<dbReference type="InterPro" id="IPR013057">
    <property type="entry name" value="AA_transpt_TM"/>
</dbReference>
<feature type="compositionally biased region" description="Basic and acidic residues" evidence="5">
    <location>
        <begin position="16"/>
        <end position="27"/>
    </location>
</feature>
<proteinExistence type="predicted"/>
<feature type="transmembrane region" description="Helical" evidence="6">
    <location>
        <begin position="105"/>
        <end position="122"/>
    </location>
</feature>
<protein>
    <recommendedName>
        <fullName evidence="7">Amino acid transporter transmembrane domain-containing protein</fullName>
    </recommendedName>
</protein>
<gene>
    <name evidence="8" type="ORF">A1O5_12476</name>
</gene>
<feature type="compositionally biased region" description="Polar residues" evidence="5">
    <location>
        <begin position="1"/>
        <end position="10"/>
    </location>
</feature>
<comment type="subcellular location">
    <subcellularLocation>
        <location evidence="1">Membrane</location>
    </subcellularLocation>
</comment>
<evidence type="ECO:0000313" key="9">
    <source>
        <dbReference type="Proteomes" id="UP000019471"/>
    </source>
</evidence>
<feature type="domain" description="Amino acid transporter transmembrane" evidence="7">
    <location>
        <begin position="70"/>
        <end position="172"/>
    </location>
</feature>
<dbReference type="GO" id="GO:0016020">
    <property type="term" value="C:membrane"/>
    <property type="evidence" value="ECO:0007669"/>
    <property type="project" value="UniProtKB-SubCell"/>
</dbReference>
<dbReference type="HOGENOM" id="CLU_1496046_0_0_1"/>
<dbReference type="eggNOG" id="KOG1303">
    <property type="taxonomic scope" value="Eukaryota"/>
</dbReference>
<keyword evidence="4 6" id="KW-0472">Membrane</keyword>
<dbReference type="OrthoDB" id="4159196at2759"/>
<organism evidence="8 9">
    <name type="scientific">Cladophialophora psammophila CBS 110553</name>
    <dbReference type="NCBI Taxonomy" id="1182543"/>
    <lineage>
        <taxon>Eukaryota</taxon>
        <taxon>Fungi</taxon>
        <taxon>Dikarya</taxon>
        <taxon>Ascomycota</taxon>
        <taxon>Pezizomycotina</taxon>
        <taxon>Eurotiomycetes</taxon>
        <taxon>Chaetothyriomycetidae</taxon>
        <taxon>Chaetothyriales</taxon>
        <taxon>Herpotrichiellaceae</taxon>
        <taxon>Cladophialophora</taxon>
    </lineage>
</organism>
<keyword evidence="3 6" id="KW-1133">Transmembrane helix</keyword>
<evidence type="ECO:0000256" key="5">
    <source>
        <dbReference type="SAM" id="MobiDB-lite"/>
    </source>
</evidence>
<evidence type="ECO:0000313" key="8">
    <source>
        <dbReference type="EMBL" id="EXJ57686.1"/>
    </source>
</evidence>
<keyword evidence="2 6" id="KW-0812">Transmembrane</keyword>
<sequence>MASRSPTLRASSDPFAPDREKDIRNLDDLPFDPSAEKRRSTLGSAWRRQSEYQETDPFGKDDEEEVKYRTLKWWQCSMIMIAETISLGILSLLSVLATIGMVPGAILIVGLGIVATYSGYVIRQFKAAHPWMQAMFSSNQRDRAAAIGREVLGAAQTIFLIFSMAGHILTLDYLLEHTDR</sequence>
<evidence type="ECO:0000259" key="7">
    <source>
        <dbReference type="Pfam" id="PF01490"/>
    </source>
</evidence>
<dbReference type="RefSeq" id="XP_007751235.1">
    <property type="nucleotide sequence ID" value="XM_007753045.1"/>
</dbReference>
<feature type="transmembrane region" description="Helical" evidence="6">
    <location>
        <begin position="77"/>
        <end position="99"/>
    </location>
</feature>
<evidence type="ECO:0000256" key="3">
    <source>
        <dbReference type="ARBA" id="ARBA00022989"/>
    </source>
</evidence>
<dbReference type="Proteomes" id="UP000019471">
    <property type="component" value="Unassembled WGS sequence"/>
</dbReference>
<evidence type="ECO:0000256" key="1">
    <source>
        <dbReference type="ARBA" id="ARBA00004370"/>
    </source>
</evidence>
<dbReference type="GeneID" id="19197162"/>